<dbReference type="EMBL" id="JAPWIJ010000005">
    <property type="protein sequence ID" value="MCZ4519447.1"/>
    <property type="molecule type" value="Genomic_DNA"/>
</dbReference>
<comment type="caution">
    <text evidence="2">The sequence shown here is derived from an EMBL/GenBank/DDBJ whole genome shotgun (WGS) entry which is preliminary data.</text>
</comment>
<feature type="compositionally biased region" description="Polar residues" evidence="1">
    <location>
        <begin position="167"/>
        <end position="181"/>
    </location>
</feature>
<sequence length="279" mass="30756">MTITYEAMRALHWLADYPDTRRLPEELFDEEQSYSAFLELLGAGYLEDDRTFDGSYSFFLTDAGAVAGRVTRAQYRAEFAQRTVLQWVASRNSTEGLTEHASAMDFTGPLVNDEIVSATEELHDAGLLKGHKAANGGYFYIEITPRGRAALRNPHPLTGSPADSRPHVTTTYSADNHGTIGNQVVGGSGHSVTSNVTNGLEIDAVLDALRLILDELRDDQNQEHTQDAEQDLDGLIRNGPRRGWDWLKNELQNVVVQLAAVGRQELADRASDILQQVGS</sequence>
<evidence type="ECO:0000313" key="2">
    <source>
        <dbReference type="EMBL" id="MCZ4519447.1"/>
    </source>
</evidence>
<protein>
    <submittedName>
        <fullName evidence="2">Uncharacterized protein</fullName>
    </submittedName>
</protein>
<name>A0ABT4MEQ5_9NOCA</name>
<dbReference type="Proteomes" id="UP001081071">
    <property type="component" value="Unassembled WGS sequence"/>
</dbReference>
<evidence type="ECO:0000256" key="1">
    <source>
        <dbReference type="SAM" id="MobiDB-lite"/>
    </source>
</evidence>
<gene>
    <name evidence="2" type="ORF">O4220_13060</name>
</gene>
<evidence type="ECO:0000313" key="3">
    <source>
        <dbReference type="Proteomes" id="UP001081071"/>
    </source>
</evidence>
<organism evidence="2 3">
    <name type="scientific">Rhodococcus ruber</name>
    <dbReference type="NCBI Taxonomy" id="1830"/>
    <lineage>
        <taxon>Bacteria</taxon>
        <taxon>Bacillati</taxon>
        <taxon>Actinomycetota</taxon>
        <taxon>Actinomycetes</taxon>
        <taxon>Mycobacteriales</taxon>
        <taxon>Nocardiaceae</taxon>
        <taxon>Rhodococcus</taxon>
    </lineage>
</organism>
<feature type="region of interest" description="Disordered" evidence="1">
    <location>
        <begin position="155"/>
        <end position="181"/>
    </location>
</feature>
<accession>A0ABT4MEQ5</accession>
<reference evidence="2" key="1">
    <citation type="submission" date="2022-12" db="EMBL/GenBank/DDBJ databases">
        <authorList>
            <person name="Krivoruchko A.V."/>
            <person name="Elkin A."/>
        </authorList>
    </citation>
    <scope>NUCLEOTIDE SEQUENCE</scope>
    <source>
        <strain evidence="2">IEGM 1391</strain>
    </source>
</reference>
<keyword evidence="3" id="KW-1185">Reference proteome</keyword>
<dbReference type="RefSeq" id="WP_269604817.1">
    <property type="nucleotide sequence ID" value="NZ_JAPWIJ010000005.1"/>
</dbReference>
<proteinExistence type="predicted"/>